<sequence>MLKFLSFNASSQQTKEKSIYILAFAKQSRKNNGETSLRGIEATCISVESTTFENDGKNDYQDPCTSSRRALNPSTPQTPGTDTTPSDCVGTDTGTSEIIDVFEENGSALRIYTTKEQDKLQSEISKLNEQYLLLLQYHNSFGLTSEEKGSRKSNESISEK</sequence>
<feature type="compositionally biased region" description="Polar residues" evidence="1">
    <location>
        <begin position="63"/>
        <end position="92"/>
    </location>
</feature>
<dbReference type="Proteomes" id="UP000708208">
    <property type="component" value="Unassembled WGS sequence"/>
</dbReference>
<name>A0A8J2NVM8_9HEXA</name>
<evidence type="ECO:0000313" key="2">
    <source>
        <dbReference type="EMBL" id="CAG7716055.1"/>
    </source>
</evidence>
<reference evidence="2" key="1">
    <citation type="submission" date="2021-06" db="EMBL/GenBank/DDBJ databases">
        <authorList>
            <person name="Hodson N. C."/>
            <person name="Mongue J. A."/>
            <person name="Jaron S. K."/>
        </authorList>
    </citation>
    <scope>NUCLEOTIDE SEQUENCE</scope>
</reference>
<evidence type="ECO:0000313" key="3">
    <source>
        <dbReference type="Proteomes" id="UP000708208"/>
    </source>
</evidence>
<dbReference type="EMBL" id="CAJVCH010035592">
    <property type="protein sequence ID" value="CAG7716055.1"/>
    <property type="molecule type" value="Genomic_DNA"/>
</dbReference>
<feature type="region of interest" description="Disordered" evidence="1">
    <location>
        <begin position="55"/>
        <end position="92"/>
    </location>
</feature>
<gene>
    <name evidence="2" type="ORF">AFUS01_LOCUS5585</name>
</gene>
<proteinExistence type="predicted"/>
<keyword evidence="3" id="KW-1185">Reference proteome</keyword>
<protein>
    <submittedName>
        <fullName evidence="2">Uncharacterized protein</fullName>
    </submittedName>
</protein>
<evidence type="ECO:0000256" key="1">
    <source>
        <dbReference type="SAM" id="MobiDB-lite"/>
    </source>
</evidence>
<dbReference type="AlphaFoldDB" id="A0A8J2NVM8"/>
<organism evidence="2 3">
    <name type="scientific">Allacma fusca</name>
    <dbReference type="NCBI Taxonomy" id="39272"/>
    <lineage>
        <taxon>Eukaryota</taxon>
        <taxon>Metazoa</taxon>
        <taxon>Ecdysozoa</taxon>
        <taxon>Arthropoda</taxon>
        <taxon>Hexapoda</taxon>
        <taxon>Collembola</taxon>
        <taxon>Symphypleona</taxon>
        <taxon>Sminthuridae</taxon>
        <taxon>Allacma</taxon>
    </lineage>
</organism>
<accession>A0A8J2NVM8</accession>
<comment type="caution">
    <text evidence="2">The sequence shown here is derived from an EMBL/GenBank/DDBJ whole genome shotgun (WGS) entry which is preliminary data.</text>
</comment>